<keyword evidence="2" id="KW-0812">Transmembrane</keyword>
<feature type="transmembrane region" description="Helical" evidence="2">
    <location>
        <begin position="351"/>
        <end position="380"/>
    </location>
</feature>
<keyword evidence="3" id="KW-0436">Ligase</keyword>
<evidence type="ECO:0000256" key="1">
    <source>
        <dbReference type="SAM" id="MobiDB-lite"/>
    </source>
</evidence>
<dbReference type="Proteomes" id="UP000641954">
    <property type="component" value="Unassembled WGS sequence"/>
</dbReference>
<feature type="transmembrane region" description="Helical" evidence="2">
    <location>
        <begin position="47"/>
        <end position="64"/>
    </location>
</feature>
<feature type="transmembrane region" description="Helical" evidence="2">
    <location>
        <begin position="261"/>
        <end position="283"/>
    </location>
</feature>
<evidence type="ECO:0000313" key="4">
    <source>
        <dbReference type="Proteomes" id="UP000641954"/>
    </source>
</evidence>
<dbReference type="EMBL" id="JACJSK010000011">
    <property type="protein sequence ID" value="MBD2544187.1"/>
    <property type="molecule type" value="Genomic_DNA"/>
</dbReference>
<feature type="transmembrane region" description="Helical" evidence="2">
    <location>
        <begin position="20"/>
        <end position="41"/>
    </location>
</feature>
<organism evidence="3 4">
    <name type="scientific">Planktothricoides raciborskii FACHB-1370</name>
    <dbReference type="NCBI Taxonomy" id="2949576"/>
    <lineage>
        <taxon>Bacteria</taxon>
        <taxon>Bacillati</taxon>
        <taxon>Cyanobacteriota</taxon>
        <taxon>Cyanophyceae</taxon>
        <taxon>Oscillatoriophycideae</taxon>
        <taxon>Oscillatoriales</taxon>
        <taxon>Oscillatoriaceae</taxon>
        <taxon>Planktothricoides</taxon>
    </lineage>
</organism>
<feature type="transmembrane region" description="Helical" evidence="2">
    <location>
        <begin position="76"/>
        <end position="97"/>
    </location>
</feature>
<feature type="region of interest" description="Disordered" evidence="1">
    <location>
        <begin position="436"/>
        <end position="476"/>
    </location>
</feature>
<reference evidence="3 4" key="1">
    <citation type="journal article" date="2020" name="ISME J.">
        <title>Comparative genomics reveals insights into cyanobacterial evolution and habitat adaptation.</title>
        <authorList>
            <person name="Chen M.Y."/>
            <person name="Teng W.K."/>
            <person name="Zhao L."/>
            <person name="Hu C.X."/>
            <person name="Zhou Y.K."/>
            <person name="Han B.P."/>
            <person name="Song L.R."/>
            <person name="Shu W.S."/>
        </authorList>
    </citation>
    <scope>NUCLEOTIDE SEQUENCE [LARGE SCALE GENOMIC DNA]</scope>
    <source>
        <strain evidence="3 4">FACHB-1370</strain>
    </source>
</reference>
<name>A0ABR8EF38_9CYAN</name>
<feature type="compositionally biased region" description="Basic residues" evidence="1">
    <location>
        <begin position="464"/>
        <end position="476"/>
    </location>
</feature>
<keyword evidence="2" id="KW-0472">Membrane</keyword>
<keyword evidence="2" id="KW-1133">Transmembrane helix</keyword>
<evidence type="ECO:0000256" key="2">
    <source>
        <dbReference type="SAM" id="Phobius"/>
    </source>
</evidence>
<dbReference type="GO" id="GO:0016874">
    <property type="term" value="F:ligase activity"/>
    <property type="evidence" value="ECO:0007669"/>
    <property type="project" value="UniProtKB-KW"/>
</dbReference>
<evidence type="ECO:0000313" key="3">
    <source>
        <dbReference type="EMBL" id="MBD2544187.1"/>
    </source>
</evidence>
<keyword evidence="4" id="KW-1185">Reference proteome</keyword>
<protein>
    <submittedName>
        <fullName evidence="3">O-antigen ligase family protein</fullName>
    </submittedName>
</protein>
<sequence length="476" mass="53485">MIAWLPIVFYFFTRYPPRTAVMVSFLGGLMFLPQRGAGFSLPVIPDYKGMTATCYGIILAMAVYDSERFSSLKLGWTDIPMLIWCISSFLASMSNGLGAYDGFNESLTTTVTWGLPYFLGRLYFTNLDTLKELAIGILKGCLIYVPLCIWEGRMSPNLHLMVYGYWAHSSGLLQSIRYGGYRPNVFMAHGLMVGHWVMTGTLIGIWLWQAGAIKEVWGKPMNILVWVMLFTVVWNRSTGAYGLMVLSLVILFIAKHLRTSLPVLLIIFGLSYYLYAGVTGTFAGDEIVHWISENINPERAQSLEFRFNNEELLAEKARDRIIFGWGGWGRNRVYDYDWKGDLVDISVTDSMWIIAFGTRGVVGLASVTASLLLPAAVFCFHYPASTWLKPRVAPAASMAVSVVLFMFDSVLNNMFNPIFPLISGGLSALVLKPPEPLNPKKKRNQGSSVAVTSKVQSRPNQQRRLSRRRSVQHNRR</sequence>
<feature type="transmembrane region" description="Helical" evidence="2">
    <location>
        <begin position="223"/>
        <end position="254"/>
    </location>
</feature>
<accession>A0ABR8EF38</accession>
<comment type="caution">
    <text evidence="3">The sequence shown here is derived from an EMBL/GenBank/DDBJ whole genome shotgun (WGS) entry which is preliminary data.</text>
</comment>
<feature type="compositionally biased region" description="Polar residues" evidence="1">
    <location>
        <begin position="445"/>
        <end position="455"/>
    </location>
</feature>
<gene>
    <name evidence="3" type="ORF">H6G72_10075</name>
</gene>
<proteinExistence type="predicted"/>
<feature type="transmembrane region" description="Helical" evidence="2">
    <location>
        <begin position="185"/>
        <end position="208"/>
    </location>
</feature>